<dbReference type="Gramene" id="KVI06871">
    <property type="protein sequence ID" value="KVI06871"/>
    <property type="gene ID" value="Ccrd_014772"/>
</dbReference>
<feature type="compositionally biased region" description="Polar residues" evidence="1">
    <location>
        <begin position="99"/>
        <end position="117"/>
    </location>
</feature>
<keyword evidence="3" id="KW-1185">Reference proteome</keyword>
<dbReference type="AlphaFoldDB" id="A0A124SGM4"/>
<protein>
    <submittedName>
        <fullName evidence="2">Uncharacterized protein</fullName>
    </submittedName>
</protein>
<sequence length="117" mass="13077">MNFLIKSYSHLGNLLLTYDGKKSAGALPFDYKESLKPPRTMVAPICYAHLAAAQMAQFVKFDNMSNVASSHTGGEVQEVVVSIMYCIKRQDHEIDKTNHNGIDNSGTQKPWNQQDET</sequence>
<evidence type="ECO:0000313" key="2">
    <source>
        <dbReference type="EMBL" id="KVI06871.1"/>
    </source>
</evidence>
<evidence type="ECO:0000256" key="1">
    <source>
        <dbReference type="SAM" id="MobiDB-lite"/>
    </source>
</evidence>
<reference evidence="2 3" key="1">
    <citation type="journal article" date="2016" name="Sci. Rep.">
        <title>The genome sequence of the outbreeding globe artichoke constructed de novo incorporating a phase-aware low-pass sequencing strategy of F1 progeny.</title>
        <authorList>
            <person name="Scaglione D."/>
            <person name="Reyes-Chin-Wo S."/>
            <person name="Acquadro A."/>
            <person name="Froenicke L."/>
            <person name="Portis E."/>
            <person name="Beitel C."/>
            <person name="Tirone M."/>
            <person name="Mauro R."/>
            <person name="Lo Monaco A."/>
            <person name="Mauromicale G."/>
            <person name="Faccioli P."/>
            <person name="Cattivelli L."/>
            <person name="Rieseberg L."/>
            <person name="Michelmore R."/>
            <person name="Lanteri S."/>
        </authorList>
    </citation>
    <scope>NUCLEOTIDE SEQUENCE [LARGE SCALE GENOMIC DNA]</scope>
    <source>
        <strain evidence="2">2C</strain>
    </source>
</reference>
<name>A0A124SGM4_CYNCS</name>
<accession>A0A124SGM4</accession>
<organism evidence="2 3">
    <name type="scientific">Cynara cardunculus var. scolymus</name>
    <name type="common">Globe artichoke</name>
    <name type="synonym">Cynara scolymus</name>
    <dbReference type="NCBI Taxonomy" id="59895"/>
    <lineage>
        <taxon>Eukaryota</taxon>
        <taxon>Viridiplantae</taxon>
        <taxon>Streptophyta</taxon>
        <taxon>Embryophyta</taxon>
        <taxon>Tracheophyta</taxon>
        <taxon>Spermatophyta</taxon>
        <taxon>Magnoliopsida</taxon>
        <taxon>eudicotyledons</taxon>
        <taxon>Gunneridae</taxon>
        <taxon>Pentapetalae</taxon>
        <taxon>asterids</taxon>
        <taxon>campanulids</taxon>
        <taxon>Asterales</taxon>
        <taxon>Asteraceae</taxon>
        <taxon>Carduoideae</taxon>
        <taxon>Cardueae</taxon>
        <taxon>Carduinae</taxon>
        <taxon>Cynara</taxon>
    </lineage>
</organism>
<feature type="region of interest" description="Disordered" evidence="1">
    <location>
        <begin position="96"/>
        <end position="117"/>
    </location>
</feature>
<dbReference type="EMBL" id="LEKV01001558">
    <property type="protein sequence ID" value="KVI06871.1"/>
    <property type="molecule type" value="Genomic_DNA"/>
</dbReference>
<proteinExistence type="predicted"/>
<evidence type="ECO:0000313" key="3">
    <source>
        <dbReference type="Proteomes" id="UP000243975"/>
    </source>
</evidence>
<comment type="caution">
    <text evidence="2">The sequence shown here is derived from an EMBL/GenBank/DDBJ whole genome shotgun (WGS) entry which is preliminary data.</text>
</comment>
<gene>
    <name evidence="2" type="ORF">Ccrd_014772</name>
</gene>
<dbReference type="Proteomes" id="UP000243975">
    <property type="component" value="Unassembled WGS sequence"/>
</dbReference>
<dbReference type="STRING" id="59895.A0A124SGM4"/>